<proteinExistence type="predicted"/>
<name>B0ZB92_COLFT</name>
<dbReference type="EMBL" id="EU315244">
    <property type="protein sequence ID" value="ABZ01513.1"/>
    <property type="molecule type" value="Genomic_DNA"/>
</dbReference>
<organism evidence="1">
    <name type="scientific">Collimonas fungivorans (strain Ter331)</name>
    <dbReference type="NCBI Taxonomy" id="1005048"/>
    <lineage>
        <taxon>Bacteria</taxon>
        <taxon>Pseudomonadati</taxon>
        <taxon>Pseudomonadota</taxon>
        <taxon>Betaproteobacteria</taxon>
        <taxon>Burkholderiales</taxon>
        <taxon>Oxalobacteraceae</taxon>
        <taxon>Collimonas</taxon>
    </lineage>
</organism>
<evidence type="ECO:0000313" key="1">
    <source>
        <dbReference type="EMBL" id="ABZ01513.1"/>
    </source>
</evidence>
<keyword evidence="1" id="KW-0614">Plasmid</keyword>
<protein>
    <submittedName>
        <fullName evidence="1">Uncharacterized protein</fullName>
    </submittedName>
</protein>
<accession>B0ZB92</accession>
<geneLocation type="plasmid" evidence="1">
    <name>pTer331</name>
</geneLocation>
<sequence length="78" mass="8607">MSQTPNTIDITPTWGEWANIYRRLAETGETRAVRELRADFAKAMAAAAALNAIRSTFTDEQAEIVSKTVTAELSKQGY</sequence>
<dbReference type="AlphaFoldDB" id="B0ZB92"/>
<reference evidence="1" key="1">
    <citation type="journal article" date="2008" name="FEMS Microbiol. Ecol.">
        <title>Comparative genomics of the pIPO2/pSB102 family of environmental plasmids: sequence, evolution, and ecology of pTer331 isolated from Collimonas fungivorans Ter331.</title>
        <authorList>
            <person name="Mela F."/>
            <person name="Fritsche K."/>
            <person name="Boersma H."/>
            <person name="van Elsas J.D."/>
            <person name="Bartels D."/>
            <person name="Meyer F."/>
            <person name="de Boer W."/>
            <person name="van Veen J.A."/>
            <person name="Leveau J.H."/>
        </authorList>
    </citation>
    <scope>NUCLEOTIDE SEQUENCE [LARGE SCALE GENOMIC DNA]</scope>
    <source>
        <strain evidence="1">Ter331</strain>
        <plasmid evidence="1">pTer331</plasmid>
    </source>
</reference>